<dbReference type="EMBL" id="BGPR01004701">
    <property type="protein sequence ID" value="GBN02437.1"/>
    <property type="molecule type" value="Genomic_DNA"/>
</dbReference>
<accession>A0A4Y2KLJ6</accession>
<dbReference type="GO" id="GO:0003676">
    <property type="term" value="F:nucleic acid binding"/>
    <property type="evidence" value="ECO:0007669"/>
    <property type="project" value="InterPro"/>
</dbReference>
<keyword evidence="4" id="KW-1185">Reference proteome</keyword>
<evidence type="ECO:0000313" key="3">
    <source>
        <dbReference type="EMBL" id="GBN02437.1"/>
    </source>
</evidence>
<dbReference type="GO" id="GO:0008270">
    <property type="term" value="F:zinc ion binding"/>
    <property type="evidence" value="ECO:0007669"/>
    <property type="project" value="InterPro"/>
</dbReference>
<dbReference type="AlphaFoldDB" id="A0A4Y2KLJ6"/>
<proteinExistence type="predicted"/>
<organism evidence="3 4">
    <name type="scientific">Araneus ventricosus</name>
    <name type="common">Orbweaver spider</name>
    <name type="synonym">Epeira ventricosa</name>
    <dbReference type="NCBI Taxonomy" id="182803"/>
    <lineage>
        <taxon>Eukaryota</taxon>
        <taxon>Metazoa</taxon>
        <taxon>Ecdysozoa</taxon>
        <taxon>Arthropoda</taxon>
        <taxon>Chelicerata</taxon>
        <taxon>Arachnida</taxon>
        <taxon>Araneae</taxon>
        <taxon>Araneomorphae</taxon>
        <taxon>Entelegynae</taxon>
        <taxon>Araneoidea</taxon>
        <taxon>Araneidae</taxon>
        <taxon>Araneus</taxon>
    </lineage>
</organism>
<evidence type="ECO:0000256" key="1">
    <source>
        <dbReference type="SAM" id="MobiDB-lite"/>
    </source>
</evidence>
<evidence type="ECO:0000259" key="2">
    <source>
        <dbReference type="Pfam" id="PF00098"/>
    </source>
</evidence>
<feature type="domain" description="CCHC-type" evidence="2">
    <location>
        <begin position="19"/>
        <end position="30"/>
    </location>
</feature>
<dbReference type="Proteomes" id="UP000499080">
    <property type="component" value="Unassembled WGS sequence"/>
</dbReference>
<protein>
    <recommendedName>
        <fullName evidence="2">CCHC-type domain-containing protein</fullName>
    </recommendedName>
</protein>
<feature type="compositionally biased region" description="Basic and acidic residues" evidence="1">
    <location>
        <begin position="57"/>
        <end position="76"/>
    </location>
</feature>
<sequence length="130" mass="14379">MLGKCLMCTLNKRFERKPKCENCGETGHLAAGKALPVIKKTPSTRQPGKRYAQAAADKTKNEEQTGEKETEAKTDEDTVLTNLKDSLQALKEVKMLLQEFPTLLEASRLCIQAKTKQEKALLVLSALMGD</sequence>
<evidence type="ECO:0000313" key="4">
    <source>
        <dbReference type="Proteomes" id="UP000499080"/>
    </source>
</evidence>
<dbReference type="Pfam" id="PF00098">
    <property type="entry name" value="zf-CCHC"/>
    <property type="match status" value="1"/>
</dbReference>
<comment type="caution">
    <text evidence="3">The sequence shown here is derived from an EMBL/GenBank/DDBJ whole genome shotgun (WGS) entry which is preliminary data.</text>
</comment>
<feature type="region of interest" description="Disordered" evidence="1">
    <location>
        <begin position="39"/>
        <end position="77"/>
    </location>
</feature>
<dbReference type="OrthoDB" id="6775860at2759"/>
<reference evidence="3 4" key="1">
    <citation type="journal article" date="2019" name="Sci. Rep.">
        <title>Orb-weaving spider Araneus ventricosus genome elucidates the spidroin gene catalogue.</title>
        <authorList>
            <person name="Kono N."/>
            <person name="Nakamura H."/>
            <person name="Ohtoshi R."/>
            <person name="Moran D.A.P."/>
            <person name="Shinohara A."/>
            <person name="Yoshida Y."/>
            <person name="Fujiwara M."/>
            <person name="Mori M."/>
            <person name="Tomita M."/>
            <person name="Arakawa K."/>
        </authorList>
    </citation>
    <scope>NUCLEOTIDE SEQUENCE [LARGE SCALE GENOMIC DNA]</scope>
</reference>
<name>A0A4Y2KLJ6_ARAVE</name>
<gene>
    <name evidence="3" type="ORF">AVEN_177635_1</name>
</gene>
<dbReference type="InterPro" id="IPR001878">
    <property type="entry name" value="Znf_CCHC"/>
</dbReference>